<organism evidence="9 10">
    <name type="scientific">Blautia producta</name>
    <dbReference type="NCBI Taxonomy" id="33035"/>
    <lineage>
        <taxon>Bacteria</taxon>
        <taxon>Bacillati</taxon>
        <taxon>Bacillota</taxon>
        <taxon>Clostridia</taxon>
        <taxon>Lachnospirales</taxon>
        <taxon>Lachnospiraceae</taxon>
        <taxon>Blautia</taxon>
    </lineage>
</organism>
<dbReference type="InterPro" id="IPR051679">
    <property type="entry name" value="DASS-Related_Transporters"/>
</dbReference>
<evidence type="ECO:0000313" key="10">
    <source>
        <dbReference type="Proteomes" id="UP000289794"/>
    </source>
</evidence>
<evidence type="ECO:0000256" key="3">
    <source>
        <dbReference type="ARBA" id="ARBA00022692"/>
    </source>
</evidence>
<feature type="transmembrane region" description="Helical" evidence="7">
    <location>
        <begin position="177"/>
        <end position="199"/>
    </location>
</feature>
<feature type="transmembrane region" description="Helical" evidence="7">
    <location>
        <begin position="7"/>
        <end position="23"/>
    </location>
</feature>
<feature type="transmembrane region" description="Helical" evidence="7">
    <location>
        <begin position="58"/>
        <end position="76"/>
    </location>
</feature>
<accession>A0A4P6LW78</accession>
<evidence type="ECO:0000256" key="4">
    <source>
        <dbReference type="ARBA" id="ARBA00022737"/>
    </source>
</evidence>
<sequence>MGNAEQIFIVGIMVLLIALLLTRKAGLGWIGLMIPCVLSVSGIITPSEAFSGLADKSMFIFVGAFVLSEAFFRVGLSDVLGNWMQKRLKRVTNDGVILLVLCLCTAALSSILSSLAVQVAMMSLVLTLGSSLKVSKTKSMMAIAYAATIGGMMTVMGTPLNMIGKAAYENAVPGETIGIFEISLVTVPAGILMILYYCFIGKRYLPDRAGCTDVQPVVKSAVSRKNQILVALTFLFFILAVAPDQKSLISSYAAGCAVILFLGGTGILSVNEIVNAIRWDILMFIMGIKALGTGIEKVGLDALLSENAAGLFWNDIPDRVLIAAVFLLVVLITQFLNNTGTFGVVLPFVLVLSSSLGVNLKPVMLTAMIASSCGFALPIAAPSYPMLAEEGGIFTGDWLRQGLPLVAVCFVVCIVMIPFLWPL</sequence>
<dbReference type="GO" id="GO:0005886">
    <property type="term" value="C:plasma membrane"/>
    <property type="evidence" value="ECO:0007669"/>
    <property type="project" value="TreeGrafter"/>
</dbReference>
<dbReference type="AlphaFoldDB" id="A0A4P6LW78"/>
<dbReference type="KEGG" id="bpro:PMF13cell1_01890"/>
<keyword evidence="5 7" id="KW-1133">Transmembrane helix</keyword>
<keyword evidence="3 7" id="KW-0812">Transmembrane</keyword>
<dbReference type="Proteomes" id="UP000289794">
    <property type="component" value="Chromosome"/>
</dbReference>
<dbReference type="RefSeq" id="WP_130180581.1">
    <property type="nucleotide sequence ID" value="NZ_CP035945.1"/>
</dbReference>
<dbReference type="InterPro" id="IPR004680">
    <property type="entry name" value="Cit_transptr-like_dom"/>
</dbReference>
<keyword evidence="6 7" id="KW-0472">Membrane</keyword>
<feature type="transmembrane region" description="Helical" evidence="7">
    <location>
        <begin position="96"/>
        <end position="128"/>
    </location>
</feature>
<dbReference type="GO" id="GO:0055085">
    <property type="term" value="P:transmembrane transport"/>
    <property type="evidence" value="ECO:0007669"/>
    <property type="project" value="InterPro"/>
</dbReference>
<evidence type="ECO:0000256" key="5">
    <source>
        <dbReference type="ARBA" id="ARBA00022989"/>
    </source>
</evidence>
<dbReference type="Pfam" id="PF03600">
    <property type="entry name" value="CitMHS"/>
    <property type="match status" value="1"/>
</dbReference>
<evidence type="ECO:0000256" key="2">
    <source>
        <dbReference type="ARBA" id="ARBA00022448"/>
    </source>
</evidence>
<evidence type="ECO:0000256" key="6">
    <source>
        <dbReference type="ARBA" id="ARBA00023136"/>
    </source>
</evidence>
<feature type="transmembrane region" description="Helical" evidence="7">
    <location>
        <begin position="249"/>
        <end position="269"/>
    </location>
</feature>
<feature type="transmembrane region" description="Helical" evidence="7">
    <location>
        <begin position="401"/>
        <end position="421"/>
    </location>
</feature>
<evidence type="ECO:0000313" key="9">
    <source>
        <dbReference type="EMBL" id="QBE96346.1"/>
    </source>
</evidence>
<evidence type="ECO:0000256" key="7">
    <source>
        <dbReference type="SAM" id="Phobius"/>
    </source>
</evidence>
<feature type="transmembrane region" description="Helical" evidence="7">
    <location>
        <begin position="320"/>
        <end position="351"/>
    </location>
</feature>
<proteinExistence type="predicted"/>
<feature type="transmembrane region" description="Helical" evidence="7">
    <location>
        <begin position="226"/>
        <end position="243"/>
    </location>
</feature>
<feature type="transmembrane region" description="Helical" evidence="7">
    <location>
        <begin position="140"/>
        <end position="157"/>
    </location>
</feature>
<dbReference type="PANTHER" id="PTHR43652">
    <property type="entry name" value="BASIC AMINO ACID ANTIPORTER YFCC-RELATED"/>
    <property type="match status" value="1"/>
</dbReference>
<feature type="domain" description="Citrate transporter-like" evidence="8">
    <location>
        <begin position="17"/>
        <end position="335"/>
    </location>
</feature>
<keyword evidence="2" id="KW-0813">Transport</keyword>
<dbReference type="PANTHER" id="PTHR43652:SF2">
    <property type="entry name" value="BASIC AMINO ACID ANTIPORTER YFCC-RELATED"/>
    <property type="match status" value="1"/>
</dbReference>
<protein>
    <submittedName>
        <fullName evidence="9">Sodium-dependent dicarboxylate transporter SdcS</fullName>
    </submittedName>
</protein>
<gene>
    <name evidence="9" type="primary">sdcS</name>
    <name evidence="9" type="ORF">PMF13cell1_01890</name>
</gene>
<name>A0A4P6LW78_9FIRM</name>
<feature type="transmembrane region" description="Helical" evidence="7">
    <location>
        <begin position="29"/>
        <end position="46"/>
    </location>
</feature>
<evidence type="ECO:0000256" key="1">
    <source>
        <dbReference type="ARBA" id="ARBA00004141"/>
    </source>
</evidence>
<evidence type="ECO:0000259" key="8">
    <source>
        <dbReference type="Pfam" id="PF03600"/>
    </source>
</evidence>
<keyword evidence="4" id="KW-0677">Repeat</keyword>
<comment type="subcellular location">
    <subcellularLocation>
        <location evidence="1">Membrane</location>
        <topology evidence="1">Multi-pass membrane protein</topology>
    </subcellularLocation>
</comment>
<feature type="transmembrane region" description="Helical" evidence="7">
    <location>
        <begin position="363"/>
        <end position="381"/>
    </location>
</feature>
<reference evidence="9 10" key="1">
    <citation type="submission" date="2019-01" db="EMBL/GenBank/DDBJ databases">
        <title>PMF-metabolizing Aryl O-demethylase.</title>
        <authorList>
            <person name="Kim M."/>
        </authorList>
    </citation>
    <scope>NUCLEOTIDE SEQUENCE [LARGE SCALE GENOMIC DNA]</scope>
    <source>
        <strain evidence="9 10">PMF1</strain>
    </source>
</reference>
<dbReference type="EMBL" id="CP035945">
    <property type="protein sequence ID" value="QBE96346.1"/>
    <property type="molecule type" value="Genomic_DNA"/>
</dbReference>